<evidence type="ECO:0000256" key="5">
    <source>
        <dbReference type="ARBA" id="ARBA00023277"/>
    </source>
</evidence>
<comment type="caution">
    <text evidence="6">The sequence shown here is derived from an EMBL/GenBank/DDBJ whole genome shotgun (WGS) entry which is preliminary data.</text>
</comment>
<dbReference type="CDD" id="cd00452">
    <property type="entry name" value="KDPG_aldolase"/>
    <property type="match status" value="1"/>
</dbReference>
<keyword evidence="5" id="KW-0119">Carbohydrate metabolism</keyword>
<dbReference type="EC" id="4.1.3.16" evidence="6"/>
<comment type="similarity">
    <text evidence="2">Belongs to the KHG/KDPG aldolase family.</text>
</comment>
<dbReference type="Proteomes" id="UP000054858">
    <property type="component" value="Unassembled WGS sequence"/>
</dbReference>
<dbReference type="Gene3D" id="3.20.20.70">
    <property type="entry name" value="Aldolase class I"/>
    <property type="match status" value="1"/>
</dbReference>
<keyword evidence="4 6" id="KW-0456">Lyase</keyword>
<dbReference type="PANTHER" id="PTHR30246">
    <property type="entry name" value="2-KETO-3-DEOXY-6-PHOSPHOGLUCONATE ALDOLASE"/>
    <property type="match status" value="1"/>
</dbReference>
<dbReference type="EMBL" id="LNYP01000029">
    <property type="protein sequence ID" value="KTD38097.1"/>
    <property type="molecule type" value="Genomic_DNA"/>
</dbReference>
<evidence type="ECO:0000256" key="1">
    <source>
        <dbReference type="ARBA" id="ARBA00004761"/>
    </source>
</evidence>
<proteinExistence type="inferred from homology"/>
<dbReference type="SUPFAM" id="SSF51569">
    <property type="entry name" value="Aldolase"/>
    <property type="match status" value="1"/>
</dbReference>
<evidence type="ECO:0000256" key="2">
    <source>
        <dbReference type="ARBA" id="ARBA00006906"/>
    </source>
</evidence>
<evidence type="ECO:0000256" key="3">
    <source>
        <dbReference type="ARBA" id="ARBA00011233"/>
    </source>
</evidence>
<accession>A0A0W0X0L6</accession>
<dbReference type="RefSeq" id="WP_025385442.1">
    <property type="nucleotide sequence ID" value="NZ_LCUA01000002.1"/>
</dbReference>
<evidence type="ECO:0000313" key="6">
    <source>
        <dbReference type="EMBL" id="KTD38097.1"/>
    </source>
</evidence>
<gene>
    <name evidence="6" type="ORF">Loak_1773</name>
</gene>
<dbReference type="PATRIC" id="fig|29423.5.peg.1858"/>
<organism evidence="6 7">
    <name type="scientific">Legionella oakridgensis</name>
    <dbReference type="NCBI Taxonomy" id="29423"/>
    <lineage>
        <taxon>Bacteria</taxon>
        <taxon>Pseudomonadati</taxon>
        <taxon>Pseudomonadota</taxon>
        <taxon>Gammaproteobacteria</taxon>
        <taxon>Legionellales</taxon>
        <taxon>Legionellaceae</taxon>
        <taxon>Legionella</taxon>
    </lineage>
</organism>
<dbReference type="Pfam" id="PF01081">
    <property type="entry name" value="Aldolase"/>
    <property type="match status" value="1"/>
</dbReference>
<protein>
    <submittedName>
        <fullName evidence="6">Keto-hydroxyglutarate aldolase</fullName>
        <ecNumber evidence="6">4.1.3.16</ecNumber>
    </submittedName>
</protein>
<evidence type="ECO:0000256" key="4">
    <source>
        <dbReference type="ARBA" id="ARBA00023239"/>
    </source>
</evidence>
<dbReference type="PANTHER" id="PTHR30246:SF1">
    <property type="entry name" value="2-DEHYDRO-3-DEOXY-6-PHOSPHOGALACTONATE ALDOLASE-RELATED"/>
    <property type="match status" value="1"/>
</dbReference>
<dbReference type="GO" id="GO:0008700">
    <property type="term" value="F:(R,S)-4-hydroxy-2-oxoglutarate aldolase activity"/>
    <property type="evidence" value="ECO:0007669"/>
    <property type="project" value="UniProtKB-EC"/>
</dbReference>
<comment type="subunit">
    <text evidence="3">Homotrimer.</text>
</comment>
<name>A0A0W0X0L6_9GAMM</name>
<comment type="pathway">
    <text evidence="1">Carbohydrate acid metabolism.</text>
</comment>
<sequence>MMIDKLVGNQSIIITLDVDGLLYDKLRHIAEAGFSVVEINSVDPALLTKVLHDFPSLRIGAGNVIDTQQLENCHQAGVDFVTSPGFMPAIAQTANIYSINYLPGVATLSEAMHAMSLGCHHVRPYPANLTFCTLLNKCLPLLRLFPAEIEWEEAEHFFNLPAVAAVSILNPESKQLPALETV</sequence>
<evidence type="ECO:0000313" key="7">
    <source>
        <dbReference type="Proteomes" id="UP000054858"/>
    </source>
</evidence>
<reference evidence="6 7" key="1">
    <citation type="submission" date="2015-11" db="EMBL/GenBank/DDBJ databases">
        <title>Genomic analysis of 38 Legionella species identifies large and diverse effector repertoires.</title>
        <authorList>
            <person name="Burstein D."/>
            <person name="Amaro F."/>
            <person name="Zusman T."/>
            <person name="Lifshitz Z."/>
            <person name="Cohen O."/>
            <person name="Gilbert J.A."/>
            <person name="Pupko T."/>
            <person name="Shuman H.A."/>
            <person name="Segal G."/>
        </authorList>
    </citation>
    <scope>NUCLEOTIDE SEQUENCE [LARGE SCALE GENOMIC DNA]</scope>
    <source>
        <strain evidence="6 7">Oak Ridge-10</strain>
    </source>
</reference>
<dbReference type="InterPro" id="IPR000887">
    <property type="entry name" value="Aldlse_KDPG_KHG"/>
</dbReference>
<dbReference type="InterPro" id="IPR013785">
    <property type="entry name" value="Aldolase_TIM"/>
</dbReference>
<dbReference type="AlphaFoldDB" id="A0A0W0X0L6"/>